<dbReference type="InterPro" id="IPR029044">
    <property type="entry name" value="Nucleotide-diphossugar_trans"/>
</dbReference>
<dbReference type="EMBL" id="VCDI01000011">
    <property type="protein sequence ID" value="TLU70738.1"/>
    <property type="molecule type" value="Genomic_DNA"/>
</dbReference>
<evidence type="ECO:0000313" key="2">
    <source>
        <dbReference type="Proteomes" id="UP000305654"/>
    </source>
</evidence>
<dbReference type="Gene3D" id="3.90.550.10">
    <property type="entry name" value="Spore Coat Polysaccharide Biosynthesis Protein SpsA, Chain A"/>
    <property type="match status" value="1"/>
</dbReference>
<dbReference type="SUPFAM" id="SSF53448">
    <property type="entry name" value="Nucleotide-diphospho-sugar transferases"/>
    <property type="match status" value="1"/>
</dbReference>
<dbReference type="Proteomes" id="UP000305654">
    <property type="component" value="Unassembled WGS sequence"/>
</dbReference>
<dbReference type="OrthoDB" id="9798250at2"/>
<name>A0A5R9J940_9PROT</name>
<sequence length="171" mass="17075">MGKVPCAGRSKTRLGAVIGAEAAAALSGAFLLDTTTNVALAASSAPISACVAYAPAGEEMELKPYLAAGSGLLLADGEGVMPDGVEGFGRSLFGAVRDLLDAGYVSACVLNSDGPTLPTAFLIRAAALPAEPGDRVVLGPAEDGGYYILGVKQPHAALFRDIAWSAADAGP</sequence>
<protein>
    <submittedName>
        <fullName evidence="1">DUF2064 domain-containing protein</fullName>
    </submittedName>
</protein>
<dbReference type="InterPro" id="IPR018641">
    <property type="entry name" value="Trfase_1_rSAM/seldom-assoc"/>
</dbReference>
<accession>A0A5R9J940</accession>
<keyword evidence="2" id="KW-1185">Reference proteome</keyword>
<dbReference type="Pfam" id="PF09837">
    <property type="entry name" value="DUF2064"/>
    <property type="match status" value="1"/>
</dbReference>
<evidence type="ECO:0000313" key="1">
    <source>
        <dbReference type="EMBL" id="TLU70738.1"/>
    </source>
</evidence>
<gene>
    <name evidence="1" type="ORF">FE263_20450</name>
</gene>
<dbReference type="PANTHER" id="PTHR36529:SF1">
    <property type="entry name" value="GLYCOSYLTRANSFERASE"/>
    <property type="match status" value="1"/>
</dbReference>
<reference evidence="1 2" key="1">
    <citation type="submission" date="2019-05" db="EMBL/GenBank/DDBJ databases">
        <authorList>
            <person name="Pankratov T."/>
            <person name="Grouzdev D."/>
        </authorList>
    </citation>
    <scope>NUCLEOTIDE SEQUENCE [LARGE SCALE GENOMIC DNA]</scope>
    <source>
        <strain evidence="1 2">KEBCLARHB70R</strain>
    </source>
</reference>
<organism evidence="1 2">
    <name type="scientific">Lichenicoccus roseus</name>
    <dbReference type="NCBI Taxonomy" id="2683649"/>
    <lineage>
        <taxon>Bacteria</taxon>
        <taxon>Pseudomonadati</taxon>
        <taxon>Pseudomonadota</taxon>
        <taxon>Alphaproteobacteria</taxon>
        <taxon>Acetobacterales</taxon>
        <taxon>Acetobacteraceae</taxon>
        <taxon>Lichenicoccus</taxon>
    </lineage>
</organism>
<dbReference type="PANTHER" id="PTHR36529">
    <property type="entry name" value="SLL1095 PROTEIN"/>
    <property type="match status" value="1"/>
</dbReference>
<comment type="caution">
    <text evidence="1">The sequence shown here is derived from an EMBL/GenBank/DDBJ whole genome shotgun (WGS) entry which is preliminary data.</text>
</comment>
<dbReference type="AlphaFoldDB" id="A0A5R9J940"/>
<proteinExistence type="predicted"/>